<protein>
    <recommendedName>
        <fullName evidence="2">PilZ domain-containing protein</fullName>
    </recommendedName>
</protein>
<sequence length="113" mass="12690">MVYTQQDRYAAAAQEDRSARRSRISIPATLRPSGSKSFQTAVRDLSLAGFSATAMSAIPPRTMCWLTFPESEPRQAKVVWWENGLVGCAFEQLLEQPELEAMLARWNGDGRLR</sequence>
<keyword evidence="4" id="KW-1185">Reference proteome</keyword>
<evidence type="ECO:0000259" key="2">
    <source>
        <dbReference type="Pfam" id="PF07238"/>
    </source>
</evidence>
<feature type="region of interest" description="Disordered" evidence="1">
    <location>
        <begin position="1"/>
        <end position="33"/>
    </location>
</feature>
<feature type="domain" description="PilZ" evidence="2">
    <location>
        <begin position="16"/>
        <end position="97"/>
    </location>
</feature>
<evidence type="ECO:0000256" key="1">
    <source>
        <dbReference type="SAM" id="MobiDB-lite"/>
    </source>
</evidence>
<dbReference type="InterPro" id="IPR009875">
    <property type="entry name" value="PilZ_domain"/>
</dbReference>
<comment type="caution">
    <text evidence="3">The sequence shown here is derived from an EMBL/GenBank/DDBJ whole genome shotgun (WGS) entry which is preliminary data.</text>
</comment>
<dbReference type="Pfam" id="PF07238">
    <property type="entry name" value="PilZ"/>
    <property type="match status" value="1"/>
</dbReference>
<dbReference type="Proteomes" id="UP001157910">
    <property type="component" value="Unassembled WGS sequence"/>
</dbReference>
<accession>A0ABY1PZ10</accession>
<proteinExistence type="predicted"/>
<dbReference type="EMBL" id="FXUI01000001">
    <property type="protein sequence ID" value="SMP53490.1"/>
    <property type="molecule type" value="Genomic_DNA"/>
</dbReference>
<reference evidence="3 4" key="1">
    <citation type="submission" date="2017-05" db="EMBL/GenBank/DDBJ databases">
        <authorList>
            <person name="Varghese N."/>
            <person name="Submissions S."/>
        </authorList>
    </citation>
    <scope>NUCLEOTIDE SEQUENCE [LARGE SCALE GENOMIC DNA]</scope>
    <source>
        <strain evidence="3 4">SM16</strain>
    </source>
</reference>
<dbReference type="RefSeq" id="WP_103728530.1">
    <property type="nucleotide sequence ID" value="NZ_FXUI01000001.1"/>
</dbReference>
<name>A0ABY1PZ10_9SPHN</name>
<evidence type="ECO:0000313" key="3">
    <source>
        <dbReference type="EMBL" id="SMP53490.1"/>
    </source>
</evidence>
<dbReference type="SUPFAM" id="SSF141371">
    <property type="entry name" value="PilZ domain-like"/>
    <property type="match status" value="1"/>
</dbReference>
<dbReference type="Gene3D" id="2.40.10.220">
    <property type="entry name" value="predicted glycosyltransferase like domains"/>
    <property type="match status" value="1"/>
</dbReference>
<evidence type="ECO:0000313" key="4">
    <source>
        <dbReference type="Proteomes" id="UP001157910"/>
    </source>
</evidence>
<gene>
    <name evidence="3" type="ORF">SAMN06296065_101423</name>
</gene>
<organism evidence="3 4">
    <name type="scientific">Novosphingobium panipatense</name>
    <dbReference type="NCBI Taxonomy" id="428991"/>
    <lineage>
        <taxon>Bacteria</taxon>
        <taxon>Pseudomonadati</taxon>
        <taxon>Pseudomonadota</taxon>
        <taxon>Alphaproteobacteria</taxon>
        <taxon>Sphingomonadales</taxon>
        <taxon>Sphingomonadaceae</taxon>
        <taxon>Novosphingobium</taxon>
    </lineage>
</organism>